<dbReference type="Pfam" id="PF13639">
    <property type="entry name" value="zf-RING_2"/>
    <property type="match status" value="1"/>
</dbReference>
<organism evidence="18 19">
    <name type="scientific">Abeliophyllum distichum</name>
    <dbReference type="NCBI Taxonomy" id="126358"/>
    <lineage>
        <taxon>Eukaryota</taxon>
        <taxon>Viridiplantae</taxon>
        <taxon>Streptophyta</taxon>
        <taxon>Embryophyta</taxon>
        <taxon>Tracheophyta</taxon>
        <taxon>Spermatophyta</taxon>
        <taxon>Magnoliopsida</taxon>
        <taxon>eudicotyledons</taxon>
        <taxon>Gunneridae</taxon>
        <taxon>Pentapetalae</taxon>
        <taxon>asterids</taxon>
        <taxon>lamiids</taxon>
        <taxon>Lamiales</taxon>
        <taxon>Oleaceae</taxon>
        <taxon>Forsythieae</taxon>
        <taxon>Abeliophyllum</taxon>
    </lineage>
</organism>
<evidence type="ECO:0000256" key="8">
    <source>
        <dbReference type="ARBA" id="ARBA00022771"/>
    </source>
</evidence>
<keyword evidence="12 16" id="KW-0472">Membrane</keyword>
<comment type="pathway">
    <text evidence="3">Protein modification; protein ubiquitination.</text>
</comment>
<accession>A0ABD1VUM8</accession>
<evidence type="ECO:0000313" key="18">
    <source>
        <dbReference type="EMBL" id="KAL2541063.1"/>
    </source>
</evidence>
<evidence type="ECO:0000256" key="14">
    <source>
        <dbReference type="PROSITE-ProRule" id="PRU00175"/>
    </source>
</evidence>
<dbReference type="SUPFAM" id="SSF57850">
    <property type="entry name" value="RING/U-box"/>
    <property type="match status" value="1"/>
</dbReference>
<keyword evidence="19" id="KW-1185">Reference proteome</keyword>
<evidence type="ECO:0000259" key="17">
    <source>
        <dbReference type="PROSITE" id="PS50089"/>
    </source>
</evidence>
<feature type="domain" description="RING-type" evidence="17">
    <location>
        <begin position="138"/>
        <end position="180"/>
    </location>
</feature>
<keyword evidence="8 14" id="KW-0863">Zinc-finger</keyword>
<reference evidence="19" key="1">
    <citation type="submission" date="2024-07" db="EMBL/GenBank/DDBJ databases">
        <title>Two chromosome-level genome assemblies of Korean endemic species Abeliophyllum distichum and Forsythia ovata (Oleaceae).</title>
        <authorList>
            <person name="Jang H."/>
        </authorList>
    </citation>
    <scope>NUCLEOTIDE SEQUENCE [LARGE SCALE GENOMIC DNA]</scope>
</reference>
<dbReference type="PANTHER" id="PTHR14155:SF592">
    <property type="entry name" value="RING-H2 FINGER PROTEIN ATL57"/>
    <property type="match status" value="1"/>
</dbReference>
<protein>
    <recommendedName>
        <fullName evidence="4">RING-type E3 ubiquitin transferase</fullName>
        <ecNumber evidence="4">2.3.2.27</ecNumber>
    </recommendedName>
</protein>
<keyword evidence="7" id="KW-0479">Metal-binding</keyword>
<comment type="caution">
    <text evidence="18">The sequence shown here is derived from an EMBL/GenBank/DDBJ whole genome shotgun (WGS) entry which is preliminary data.</text>
</comment>
<evidence type="ECO:0000256" key="13">
    <source>
        <dbReference type="ARBA" id="ARBA00024209"/>
    </source>
</evidence>
<keyword evidence="5" id="KW-0808">Transferase</keyword>
<dbReference type="Proteomes" id="UP001604336">
    <property type="component" value="Unassembled WGS sequence"/>
</dbReference>
<dbReference type="EC" id="2.3.2.27" evidence="4"/>
<evidence type="ECO:0000256" key="5">
    <source>
        <dbReference type="ARBA" id="ARBA00022679"/>
    </source>
</evidence>
<dbReference type="GO" id="GO:0008270">
    <property type="term" value="F:zinc ion binding"/>
    <property type="evidence" value="ECO:0007669"/>
    <property type="project" value="UniProtKB-KW"/>
</dbReference>
<evidence type="ECO:0000256" key="12">
    <source>
        <dbReference type="ARBA" id="ARBA00023136"/>
    </source>
</evidence>
<dbReference type="PROSITE" id="PS50089">
    <property type="entry name" value="ZF_RING_2"/>
    <property type="match status" value="1"/>
</dbReference>
<proteinExistence type="inferred from homology"/>
<dbReference type="GO" id="GO:0016020">
    <property type="term" value="C:membrane"/>
    <property type="evidence" value="ECO:0007669"/>
    <property type="project" value="UniProtKB-SubCell"/>
</dbReference>
<evidence type="ECO:0000256" key="2">
    <source>
        <dbReference type="ARBA" id="ARBA00004167"/>
    </source>
</evidence>
<dbReference type="PANTHER" id="PTHR14155">
    <property type="entry name" value="RING FINGER DOMAIN-CONTAINING"/>
    <property type="match status" value="1"/>
</dbReference>
<dbReference type="FunFam" id="3.30.40.10:FF:000187">
    <property type="entry name" value="E3 ubiquitin-protein ligase ATL6"/>
    <property type="match status" value="1"/>
</dbReference>
<evidence type="ECO:0000313" key="19">
    <source>
        <dbReference type="Proteomes" id="UP001604336"/>
    </source>
</evidence>
<evidence type="ECO:0000256" key="15">
    <source>
        <dbReference type="SAM" id="MobiDB-lite"/>
    </source>
</evidence>
<evidence type="ECO:0000256" key="16">
    <source>
        <dbReference type="SAM" id="Phobius"/>
    </source>
</evidence>
<dbReference type="Gene3D" id="3.30.40.10">
    <property type="entry name" value="Zinc/RING finger domain, C3HC4 (zinc finger)"/>
    <property type="match status" value="1"/>
</dbReference>
<feature type="region of interest" description="Disordered" evidence="15">
    <location>
        <begin position="92"/>
        <end position="117"/>
    </location>
</feature>
<evidence type="ECO:0000256" key="7">
    <source>
        <dbReference type="ARBA" id="ARBA00022723"/>
    </source>
</evidence>
<gene>
    <name evidence="18" type="ORF">Adt_02041</name>
</gene>
<dbReference type="GO" id="GO:0061630">
    <property type="term" value="F:ubiquitin protein ligase activity"/>
    <property type="evidence" value="ECO:0007669"/>
    <property type="project" value="UniProtKB-EC"/>
</dbReference>
<evidence type="ECO:0000256" key="3">
    <source>
        <dbReference type="ARBA" id="ARBA00004906"/>
    </source>
</evidence>
<comment type="subcellular location">
    <subcellularLocation>
        <location evidence="2">Membrane</location>
        <topology evidence="2">Single-pass membrane protein</topology>
    </subcellularLocation>
</comment>
<comment type="similarity">
    <text evidence="13">Belongs to the RING-type zinc finger family. ATL subfamily.</text>
</comment>
<evidence type="ECO:0000256" key="10">
    <source>
        <dbReference type="ARBA" id="ARBA00022833"/>
    </source>
</evidence>
<evidence type="ECO:0000256" key="4">
    <source>
        <dbReference type="ARBA" id="ARBA00012483"/>
    </source>
</evidence>
<evidence type="ECO:0000256" key="6">
    <source>
        <dbReference type="ARBA" id="ARBA00022692"/>
    </source>
</evidence>
<dbReference type="CDD" id="cd16461">
    <property type="entry name" value="RING-H2_EL5-like"/>
    <property type="match status" value="1"/>
</dbReference>
<keyword evidence="6 16" id="KW-0812">Transmembrane</keyword>
<dbReference type="EMBL" id="JBFOLK010000001">
    <property type="protein sequence ID" value="KAL2541063.1"/>
    <property type="molecule type" value="Genomic_DNA"/>
</dbReference>
<dbReference type="InterPro" id="IPR053238">
    <property type="entry name" value="RING-H2_zinc_finger"/>
</dbReference>
<dbReference type="InterPro" id="IPR013083">
    <property type="entry name" value="Znf_RING/FYVE/PHD"/>
</dbReference>
<keyword evidence="9" id="KW-0833">Ubl conjugation pathway</keyword>
<dbReference type="SMART" id="SM00184">
    <property type="entry name" value="RING"/>
    <property type="match status" value="1"/>
</dbReference>
<evidence type="ECO:0000256" key="11">
    <source>
        <dbReference type="ARBA" id="ARBA00022989"/>
    </source>
</evidence>
<evidence type="ECO:0000256" key="9">
    <source>
        <dbReference type="ARBA" id="ARBA00022786"/>
    </source>
</evidence>
<feature type="transmembrane region" description="Helical" evidence="16">
    <location>
        <begin position="60"/>
        <end position="83"/>
    </location>
</feature>
<dbReference type="AlphaFoldDB" id="A0ABD1VUM8"/>
<evidence type="ECO:0000256" key="1">
    <source>
        <dbReference type="ARBA" id="ARBA00000900"/>
    </source>
</evidence>
<keyword evidence="10" id="KW-0862">Zinc</keyword>
<comment type="catalytic activity">
    <reaction evidence="1">
        <text>S-ubiquitinyl-[E2 ubiquitin-conjugating enzyme]-L-cysteine + [acceptor protein]-L-lysine = [E2 ubiquitin-conjugating enzyme]-L-cysteine + N(6)-ubiquitinyl-[acceptor protein]-L-lysine.</text>
        <dbReference type="EC" id="2.3.2.27"/>
    </reaction>
</comment>
<dbReference type="InterPro" id="IPR001841">
    <property type="entry name" value="Znf_RING"/>
</dbReference>
<sequence length="204" mass="22831">MKPTTTVLIRRLVQQDGGADTFDGTLPASTPQNPIFQPINGTSATIKTPFSPTTSTAVDFSMALTILLLLTVLFFMAFFSVYIRRLADEDTRSSSDHRQRRNPSLPSPSNRKGLDPSTIKSLPLVACGVTAKHRIEECTICLSEFEDRDIVKIIPYCKHVFHPKCIDTWLSLHVTCPLCRSPQLFENVDEFSLDMKQQEDNNGV</sequence>
<keyword evidence="11 16" id="KW-1133">Transmembrane helix</keyword>
<name>A0ABD1VUM8_9LAMI</name>